<feature type="domain" description="VOC" evidence="1">
    <location>
        <begin position="7"/>
        <end position="122"/>
    </location>
</feature>
<dbReference type="InterPro" id="IPR037523">
    <property type="entry name" value="VOC_core"/>
</dbReference>
<dbReference type="OrthoDB" id="9795618at2"/>
<sequence>MPDLLLEAVNPVLPSRDVKAAIQFYVDKLDFKLSYQDAEDPRYASIIRDRVEIHLRWHDPSSWDRVERPNIRIAVCDVEHLYSVFQPLGIFASDTTLRDTAFGTREFGFFDPDGNLLTFYSDLGE</sequence>
<gene>
    <name evidence="2" type="ORF">C5Y96_12665</name>
</gene>
<dbReference type="EMBL" id="PUIA01000037">
    <property type="protein sequence ID" value="PQO31194.1"/>
    <property type="molecule type" value="Genomic_DNA"/>
</dbReference>
<accession>A0A2S8FGZ9</accession>
<dbReference type="InterPro" id="IPR004360">
    <property type="entry name" value="Glyas_Fos-R_dOase_dom"/>
</dbReference>
<dbReference type="Gene3D" id="3.10.180.10">
    <property type="entry name" value="2,3-Dihydroxybiphenyl 1,2-Dioxygenase, domain 1"/>
    <property type="match status" value="1"/>
</dbReference>
<dbReference type="SUPFAM" id="SSF54593">
    <property type="entry name" value="Glyoxalase/Bleomycin resistance protein/Dihydroxybiphenyl dioxygenase"/>
    <property type="match status" value="1"/>
</dbReference>
<keyword evidence="2" id="KW-0223">Dioxygenase</keyword>
<reference evidence="2 3" key="1">
    <citation type="submission" date="2018-02" db="EMBL/GenBank/DDBJ databases">
        <title>Comparative genomes isolates from brazilian mangrove.</title>
        <authorList>
            <person name="Araujo J.E."/>
            <person name="Taketani R.G."/>
            <person name="Silva M.C.P."/>
            <person name="Loureco M.V."/>
            <person name="Andreote F.D."/>
        </authorList>
    </citation>
    <scope>NUCLEOTIDE SEQUENCE [LARGE SCALE GENOMIC DNA]</scope>
    <source>
        <strain evidence="2 3">HEX-2 MGV</strain>
    </source>
</reference>
<keyword evidence="2" id="KW-0560">Oxidoreductase</keyword>
<dbReference type="AlphaFoldDB" id="A0A2S8FGZ9"/>
<dbReference type="PROSITE" id="PS51819">
    <property type="entry name" value="VOC"/>
    <property type="match status" value="1"/>
</dbReference>
<evidence type="ECO:0000313" key="2">
    <source>
        <dbReference type="EMBL" id="PQO31194.1"/>
    </source>
</evidence>
<dbReference type="InterPro" id="IPR029068">
    <property type="entry name" value="Glyas_Bleomycin-R_OHBP_Dase"/>
</dbReference>
<dbReference type="Pfam" id="PF00903">
    <property type="entry name" value="Glyoxalase"/>
    <property type="match status" value="1"/>
</dbReference>
<evidence type="ECO:0000313" key="3">
    <source>
        <dbReference type="Proteomes" id="UP000240009"/>
    </source>
</evidence>
<dbReference type="GO" id="GO:0051213">
    <property type="term" value="F:dioxygenase activity"/>
    <property type="evidence" value="ECO:0007669"/>
    <property type="project" value="UniProtKB-KW"/>
</dbReference>
<protein>
    <submittedName>
        <fullName evidence="2">Glyoxalase/bleomycin resistance/extradiol dioxygenase family protein</fullName>
    </submittedName>
</protein>
<dbReference type="RefSeq" id="WP_105353772.1">
    <property type="nucleotide sequence ID" value="NZ_PUIA01000037.1"/>
</dbReference>
<dbReference type="Proteomes" id="UP000240009">
    <property type="component" value="Unassembled WGS sequence"/>
</dbReference>
<proteinExistence type="predicted"/>
<name>A0A2S8FGZ9_9BACT</name>
<comment type="caution">
    <text evidence="2">The sequence shown here is derived from an EMBL/GenBank/DDBJ whole genome shotgun (WGS) entry which is preliminary data.</text>
</comment>
<evidence type="ECO:0000259" key="1">
    <source>
        <dbReference type="PROSITE" id="PS51819"/>
    </source>
</evidence>
<organism evidence="2 3">
    <name type="scientific">Blastopirellula marina</name>
    <dbReference type="NCBI Taxonomy" id="124"/>
    <lineage>
        <taxon>Bacteria</taxon>
        <taxon>Pseudomonadati</taxon>
        <taxon>Planctomycetota</taxon>
        <taxon>Planctomycetia</taxon>
        <taxon>Pirellulales</taxon>
        <taxon>Pirellulaceae</taxon>
        <taxon>Blastopirellula</taxon>
    </lineage>
</organism>